<evidence type="ECO:0000313" key="2">
    <source>
        <dbReference type="Proteomes" id="UP000003009"/>
    </source>
</evidence>
<dbReference type="AlphaFoldDB" id="C4GFX0"/>
<comment type="caution">
    <text evidence="1">The sequence shown here is derived from an EMBL/GenBank/DDBJ whole genome shotgun (WGS) entry which is preliminary data.</text>
</comment>
<sequence length="118" mass="13317">MSVDLKLDASHDLDFSDGRLHFVAGETRIRQQVVVTLKTFLGEWFLDNTHGVPYLENILVKNPNRAEVEAILRAKIKAVPNVVGVPKMRLLLNHPTRSLATVFEIETDSGRIETEIKL</sequence>
<dbReference type="EMBL" id="ACJW02000002">
    <property type="protein sequence ID" value="EEP69125.1"/>
    <property type="molecule type" value="Genomic_DNA"/>
</dbReference>
<dbReference type="RefSeq" id="WP_003794965.1">
    <property type="nucleotide sequence ID" value="NZ_GG665871.1"/>
</dbReference>
<name>C4GFX0_9NEIS</name>
<proteinExistence type="predicted"/>
<dbReference type="OrthoDB" id="9812969at2"/>
<evidence type="ECO:0008006" key="3">
    <source>
        <dbReference type="Google" id="ProtNLM"/>
    </source>
</evidence>
<dbReference type="STRING" id="629741.GCWU000324_01037"/>
<dbReference type="HOGENOM" id="CLU_142920_1_0_4"/>
<keyword evidence="2" id="KW-1185">Reference proteome</keyword>
<dbReference type="GeneID" id="84906689"/>
<gene>
    <name evidence="1" type="ORF">GCWU000324_01037</name>
</gene>
<evidence type="ECO:0000313" key="1">
    <source>
        <dbReference type="EMBL" id="EEP69125.1"/>
    </source>
</evidence>
<dbReference type="Proteomes" id="UP000003009">
    <property type="component" value="Unassembled WGS sequence"/>
</dbReference>
<organism evidence="1 2">
    <name type="scientific">Kingella oralis ATCC 51147</name>
    <dbReference type="NCBI Taxonomy" id="629741"/>
    <lineage>
        <taxon>Bacteria</taxon>
        <taxon>Pseudomonadati</taxon>
        <taxon>Pseudomonadota</taxon>
        <taxon>Betaproteobacteria</taxon>
        <taxon>Neisseriales</taxon>
        <taxon>Neisseriaceae</taxon>
        <taxon>Kingella</taxon>
    </lineage>
</organism>
<protein>
    <recommendedName>
        <fullName evidence="3">Lysozyme</fullName>
    </recommendedName>
</protein>
<dbReference type="Pfam" id="PF10934">
    <property type="entry name" value="Sheath_initiator"/>
    <property type="match status" value="1"/>
</dbReference>
<dbReference type="InterPro" id="IPR020288">
    <property type="entry name" value="Sheath_initiator"/>
</dbReference>
<accession>C4GFX0</accession>
<reference evidence="1" key="1">
    <citation type="submission" date="2009-04" db="EMBL/GenBank/DDBJ databases">
        <authorList>
            <person name="Weinstock G."/>
            <person name="Sodergren E."/>
            <person name="Clifton S."/>
            <person name="Fulton L."/>
            <person name="Fulton B."/>
            <person name="Courtney L."/>
            <person name="Fronick C."/>
            <person name="Harrison M."/>
            <person name="Strong C."/>
            <person name="Farmer C."/>
            <person name="Delahaunty K."/>
            <person name="Markovic C."/>
            <person name="Hall O."/>
            <person name="Minx P."/>
            <person name="Tomlinson C."/>
            <person name="Mitreva M."/>
            <person name="Nelson J."/>
            <person name="Hou S."/>
            <person name="Wollam A."/>
            <person name="Pepin K.H."/>
            <person name="Johnson M."/>
            <person name="Bhonagiri V."/>
            <person name="Nash W.E."/>
            <person name="Warren W."/>
            <person name="Chinwalla A."/>
            <person name="Mardis E.R."/>
            <person name="Wilson R.K."/>
        </authorList>
    </citation>
    <scope>NUCLEOTIDE SEQUENCE [LARGE SCALE GENOMIC DNA]</scope>
    <source>
        <strain evidence="1">ATCC 51147</strain>
    </source>
</reference>